<dbReference type="AlphaFoldDB" id="A0A3M0KZH8"/>
<protein>
    <submittedName>
        <fullName evidence="2">Uncharacterized protein</fullName>
    </submittedName>
</protein>
<organism evidence="2 3">
    <name type="scientific">Hirundo rustica rustica</name>
    <dbReference type="NCBI Taxonomy" id="333673"/>
    <lineage>
        <taxon>Eukaryota</taxon>
        <taxon>Metazoa</taxon>
        <taxon>Chordata</taxon>
        <taxon>Craniata</taxon>
        <taxon>Vertebrata</taxon>
        <taxon>Euteleostomi</taxon>
        <taxon>Archelosauria</taxon>
        <taxon>Archosauria</taxon>
        <taxon>Dinosauria</taxon>
        <taxon>Saurischia</taxon>
        <taxon>Theropoda</taxon>
        <taxon>Coelurosauria</taxon>
        <taxon>Aves</taxon>
        <taxon>Neognathae</taxon>
        <taxon>Neoaves</taxon>
        <taxon>Telluraves</taxon>
        <taxon>Australaves</taxon>
        <taxon>Passeriformes</taxon>
        <taxon>Sylvioidea</taxon>
        <taxon>Hirundinidae</taxon>
        <taxon>Hirundo</taxon>
    </lineage>
</organism>
<keyword evidence="3" id="KW-1185">Reference proteome</keyword>
<feature type="region of interest" description="Disordered" evidence="1">
    <location>
        <begin position="69"/>
        <end position="92"/>
    </location>
</feature>
<reference evidence="2 3" key="1">
    <citation type="submission" date="2018-07" db="EMBL/GenBank/DDBJ databases">
        <title>A high quality draft genome assembly of the barn swallow (H. rustica rustica).</title>
        <authorList>
            <person name="Formenti G."/>
            <person name="Chiara M."/>
            <person name="Poveda L."/>
            <person name="Francoijs K.-J."/>
            <person name="Bonisoli-Alquati A."/>
            <person name="Canova L."/>
            <person name="Gianfranceschi L."/>
            <person name="Horner D.S."/>
            <person name="Saino N."/>
        </authorList>
    </citation>
    <scope>NUCLEOTIDE SEQUENCE [LARGE SCALE GENOMIC DNA]</scope>
    <source>
        <strain evidence="2">Chelidonia</strain>
        <tissue evidence="2">Blood</tissue>
    </source>
</reference>
<evidence type="ECO:0000313" key="3">
    <source>
        <dbReference type="Proteomes" id="UP000269221"/>
    </source>
</evidence>
<gene>
    <name evidence="2" type="ORF">DUI87_04605</name>
</gene>
<dbReference type="Proteomes" id="UP000269221">
    <property type="component" value="Unassembled WGS sequence"/>
</dbReference>
<accession>A0A3M0KZH8</accession>
<evidence type="ECO:0000256" key="1">
    <source>
        <dbReference type="SAM" id="MobiDB-lite"/>
    </source>
</evidence>
<sequence>MLGGAGLWPNSSAGADDPGFPHFGPFSPYWWWLNWESLATSLVCSSNYFASKTGDVAVVYQGWRNVGSVTTDPEEGSKTSPMDMEPRDHLPKPVPAQQVVLTPICVQKERRKFTLVNMYISVQEVKGDVEKCCQEQLESLVSWRIWSIILPGAEVKLNGL</sequence>
<proteinExistence type="predicted"/>
<evidence type="ECO:0000313" key="2">
    <source>
        <dbReference type="EMBL" id="RMC18709.1"/>
    </source>
</evidence>
<name>A0A3M0KZH8_HIRRU</name>
<dbReference type="EMBL" id="QRBI01000096">
    <property type="protein sequence ID" value="RMC18709.1"/>
    <property type="molecule type" value="Genomic_DNA"/>
</dbReference>
<comment type="caution">
    <text evidence="2">The sequence shown here is derived from an EMBL/GenBank/DDBJ whole genome shotgun (WGS) entry which is preliminary data.</text>
</comment>